<feature type="transmembrane region" description="Helical" evidence="3">
    <location>
        <begin position="332"/>
        <end position="355"/>
    </location>
</feature>
<keyword evidence="6" id="KW-1185">Reference proteome</keyword>
<reference evidence="5" key="2">
    <citation type="submission" date="2023-02" db="EMBL/GenBank/DDBJ databases">
        <authorList>
            <person name="Swenson N.G."/>
            <person name="Wegrzyn J.L."/>
            <person name="Mcevoy S.L."/>
        </authorList>
    </citation>
    <scope>NUCLEOTIDE SEQUENCE</scope>
    <source>
        <strain evidence="5">91603</strain>
        <tissue evidence="5">Leaf</tissue>
    </source>
</reference>
<feature type="transmembrane region" description="Helical" evidence="3">
    <location>
        <begin position="951"/>
        <end position="973"/>
    </location>
</feature>
<feature type="transmembrane region" description="Helical" evidence="3">
    <location>
        <begin position="767"/>
        <end position="784"/>
    </location>
</feature>
<feature type="transmembrane region" description="Helical" evidence="3">
    <location>
        <begin position="217"/>
        <end position="236"/>
    </location>
</feature>
<feature type="transmembrane region" description="Helical" evidence="3">
    <location>
        <begin position="567"/>
        <end position="585"/>
    </location>
</feature>
<feature type="transmembrane region" description="Helical" evidence="3">
    <location>
        <begin position="92"/>
        <end position="111"/>
    </location>
</feature>
<dbReference type="Proteomes" id="UP001064489">
    <property type="component" value="Chromosome 12"/>
</dbReference>
<feature type="transmembrane region" description="Helical" evidence="3">
    <location>
        <begin position="821"/>
        <end position="839"/>
    </location>
</feature>
<evidence type="ECO:0000313" key="6">
    <source>
        <dbReference type="Proteomes" id="UP001064489"/>
    </source>
</evidence>
<keyword evidence="1" id="KW-0863">Zinc-finger</keyword>
<gene>
    <name evidence="5" type="ORF">LWI28_019894</name>
</gene>
<keyword evidence="1" id="KW-0862">Zinc</keyword>
<dbReference type="PROSITE" id="PS50089">
    <property type="entry name" value="ZF_RING_2"/>
    <property type="match status" value="1"/>
</dbReference>
<comment type="caution">
    <text evidence="5">The sequence shown here is derived from an EMBL/GenBank/DDBJ whole genome shotgun (WGS) entry which is preliminary data.</text>
</comment>
<dbReference type="FunFam" id="3.30.40.10:FF:000521">
    <property type="entry name" value="RING/U-box superfamily protein"/>
    <property type="match status" value="1"/>
</dbReference>
<proteinExistence type="predicted"/>
<feature type="transmembrane region" description="Helical" evidence="3">
    <location>
        <begin position="790"/>
        <end position="809"/>
    </location>
</feature>
<feature type="transmembrane region" description="Helical" evidence="3">
    <location>
        <begin position="479"/>
        <end position="496"/>
    </location>
</feature>
<feature type="transmembrane region" description="Helical" evidence="3">
    <location>
        <begin position="439"/>
        <end position="458"/>
    </location>
</feature>
<feature type="transmembrane region" description="Helical" evidence="3">
    <location>
        <begin position="123"/>
        <end position="144"/>
    </location>
</feature>
<dbReference type="CDD" id="cd23116">
    <property type="entry name" value="RING-H2_AIRP1-like"/>
    <property type="match status" value="1"/>
</dbReference>
<dbReference type="InterPro" id="IPR001841">
    <property type="entry name" value="Znf_RING"/>
</dbReference>
<evidence type="ECO:0000256" key="3">
    <source>
        <dbReference type="SAM" id="Phobius"/>
    </source>
</evidence>
<feature type="compositionally biased region" description="Polar residues" evidence="2">
    <location>
        <begin position="1643"/>
        <end position="1652"/>
    </location>
</feature>
<organism evidence="5 6">
    <name type="scientific">Acer negundo</name>
    <name type="common">Box elder</name>
    <dbReference type="NCBI Taxonomy" id="4023"/>
    <lineage>
        <taxon>Eukaryota</taxon>
        <taxon>Viridiplantae</taxon>
        <taxon>Streptophyta</taxon>
        <taxon>Embryophyta</taxon>
        <taxon>Tracheophyta</taxon>
        <taxon>Spermatophyta</taxon>
        <taxon>Magnoliopsida</taxon>
        <taxon>eudicotyledons</taxon>
        <taxon>Gunneridae</taxon>
        <taxon>Pentapetalae</taxon>
        <taxon>rosids</taxon>
        <taxon>malvids</taxon>
        <taxon>Sapindales</taxon>
        <taxon>Sapindaceae</taxon>
        <taxon>Hippocastanoideae</taxon>
        <taxon>Acereae</taxon>
        <taxon>Acer</taxon>
    </lineage>
</organism>
<dbReference type="SUPFAM" id="SSF57850">
    <property type="entry name" value="RING/U-box"/>
    <property type="match status" value="1"/>
</dbReference>
<sequence length="1749" mass="194894">MLPPELNPRSFRPYISASISAPSFSSSSNNNNGGSSPYSNPSPGSYNSLNNTTNVVGNGRSLKNSRFSPSSFAHNARIAIALAPSAAFLLDLGGAPVVATLTLGLMIAYIIDSLNFKSGAFFGVWMSLIAAQIAFFFSSSLFATFNSVPLGLLAAFLCAQTNFLIGVWASLQFKWIQLENPSIVLALERLLFACLPLVASAVFTWATVSAVGMHNAAYYHMAFNCVFYWLYSIPRVSSFKSKQEVKYHGGEVPDDNLILSPLESCVHTLNLVFFPLLFHIASHHSVIFSSAASVCDLLLLFFIPFLFQLYASTRGALWWVTKNGNELHSIRVCNGTIALVVVVICLEIRVVFHSFGRYVQVPPPLNYLLVTITLLGGATGAGSYALGMISDAFSSVVFTAVAVVVSAAAAIVVGFPILFIPLPSIAGFYFARFFTKKSLPSYFAFVVLGSLVVTWFVMHNFWDLNIWLAGMSLKSFCKLIVAAVVLAMAVPGLALLPPKLHFLTEVGLISHALLLCHIENRFFNYSSIYYYGLEEDVMYPSYMVILTTLIGLALARRLSVDHRIGPKANWVLTCLYSSKLAMLFITSKSVVWVSAVLLLAVSPPVLLYKDRSRTASKMKASQGYAHATVVALSVWFCRETIFEALQWWHGRPPSDGLLLGFCIILTGLACVPIVALHFSHVLSAKRCLVLVVATGLLFVLMQPPIPLSWTYRSDLIKAARLSADDISIYGLIASKPTWPSWLLIIAILLTLAAMTSIIPIKYIVELRAFYAIAMGIALGVYISAEFFLQATVLHALIVVTMIGTCVFVVFTHFPSASSTKLLPWVFALLVALFPVTYLLEGQVRIKSILGENGVGDMGEEDRKLTTLLAVEGARTSLLGLYAAIFMLIALEIKFELASLMREKSVERGGMRHNQSVQSASGNFPTRMRFMQQRRASTVPTFSIKRMAAEGAWMPAVGNVATIMCFAICLILNFNLTGGSNRAIFFLAPILLLLNQDSDFVAGFGDKQRYFPVTVAISAYLVLNTIYSIWEDVWHGNTGWGLEIGGPDWFFAVKNLALLILTFPSHILFNQFVWSCSKQTDSTPLLTLPLNLPSVIITDVIQVLFLCKEDVDSSSSSSSSFHSWPKHSNARFSLIDKFKKSEIDNSQRTYSSLHLLGKRNERTHDDQVIFVKKLHKSKMGFSKESEGLQLHMGFEDGEQFKMDFLEESDGFHLSFMDGEGFSIESQIREETRSLRSMVENLKEPSDSDSDPPKPTPWPHQFHSILFMNHSGIIQMIDLWYDWPNGRNFNIIQHQLGKLLYDLEWNNGTSFFYTLDSNRECRSAQLEVGILRPDWLDGANYLGQKHVNGFLCNVWEKADFLSYYEDVVTKRPVLWVFYTGREAHVMTFEVGAALEDAKWQAPVYCFQKQNDSIANEQQPQPVVGASHERLLGGGSGVLRVDLFNNNNNKKKKNEKLRTPTGLISHLEVLHVSDKLFYKFHVLCKKNCRNSENIVSFPTSGCLHSSWFKGQFFRIYLGKQKMGSFCCCPCIDEYEEYTHPSNAIYRHCICLRFFFHQLLSGYGAMFYRLEGRSVPSSNQGATTLASSGIATALPENSLNDTQLSVSRPVLYDSDQRYSRLQRDGLVSRRDKSSIHFQEDTQPLRRNVSSSGTESLGSGKKLNVVDAEEDCKLVHSESSDKILATKVPYGAYMQTSAEDEDVCPTCLDDYTPENPKIVTRCSHHFHLGCIYEWLERSESCPICGKEMEFCETP</sequence>
<feature type="transmembrane region" description="Helical" evidence="3">
    <location>
        <begin position="591"/>
        <end position="608"/>
    </location>
</feature>
<feature type="transmembrane region" description="Helical" evidence="3">
    <location>
        <begin position="150"/>
        <end position="169"/>
    </location>
</feature>
<keyword evidence="3" id="KW-1133">Transmembrane helix</keyword>
<feature type="transmembrane region" description="Helical" evidence="3">
    <location>
        <begin position="396"/>
        <end position="419"/>
    </location>
</feature>
<protein>
    <recommendedName>
        <fullName evidence="4">RING-type domain-containing protein</fullName>
    </recommendedName>
</protein>
<feature type="transmembrane region" description="Helical" evidence="3">
    <location>
        <begin position="687"/>
        <end position="705"/>
    </location>
</feature>
<dbReference type="Gene3D" id="3.30.40.10">
    <property type="entry name" value="Zinc/RING finger domain, C3HC4 (zinc finger)"/>
    <property type="match status" value="1"/>
</dbReference>
<evidence type="ECO:0000256" key="1">
    <source>
        <dbReference type="PROSITE-ProRule" id="PRU00175"/>
    </source>
</evidence>
<feature type="domain" description="RING-type" evidence="4">
    <location>
        <begin position="1699"/>
        <end position="1739"/>
    </location>
</feature>
<dbReference type="SMART" id="SM00184">
    <property type="entry name" value="RING"/>
    <property type="match status" value="1"/>
</dbReference>
<evidence type="ECO:0000313" key="5">
    <source>
        <dbReference type="EMBL" id="KAI9157288.1"/>
    </source>
</evidence>
<feature type="transmembrane region" description="Helical" evidence="3">
    <location>
        <begin position="876"/>
        <end position="894"/>
    </location>
</feature>
<feature type="transmembrane region" description="Helical" evidence="3">
    <location>
        <begin position="190"/>
        <end position="211"/>
    </location>
</feature>
<feature type="transmembrane region" description="Helical" evidence="3">
    <location>
        <begin position="620"/>
        <end position="636"/>
    </location>
</feature>
<dbReference type="InterPro" id="IPR013083">
    <property type="entry name" value="Znf_RING/FYVE/PHD"/>
</dbReference>
<feature type="compositionally biased region" description="Basic and acidic residues" evidence="2">
    <location>
        <begin position="1628"/>
        <end position="1639"/>
    </location>
</feature>
<dbReference type="EMBL" id="JAJSOW010000107">
    <property type="protein sequence ID" value="KAI9157288.1"/>
    <property type="molecule type" value="Genomic_DNA"/>
</dbReference>
<feature type="transmembrane region" description="Helical" evidence="3">
    <location>
        <begin position="537"/>
        <end position="555"/>
    </location>
</feature>
<keyword evidence="1" id="KW-0479">Metal-binding</keyword>
<evidence type="ECO:0000259" key="4">
    <source>
        <dbReference type="PROSITE" id="PS50089"/>
    </source>
</evidence>
<keyword evidence="3" id="KW-0812">Transmembrane</keyword>
<dbReference type="PANTHER" id="PTHR35313">
    <property type="entry name" value="NO EXINE FORMATION 1"/>
    <property type="match status" value="1"/>
</dbReference>
<dbReference type="Pfam" id="PF13639">
    <property type="entry name" value="zf-RING_2"/>
    <property type="match status" value="1"/>
</dbReference>
<feature type="transmembrane region" description="Helical" evidence="3">
    <location>
        <begin position="656"/>
        <end position="675"/>
    </location>
</feature>
<accession>A0AAD5IA78</accession>
<feature type="transmembrane region" description="Helical" evidence="3">
    <location>
        <begin position="741"/>
        <end position="760"/>
    </location>
</feature>
<feature type="region of interest" description="Disordered" evidence="2">
    <location>
        <begin position="1628"/>
        <end position="1655"/>
    </location>
</feature>
<dbReference type="GO" id="GO:0008270">
    <property type="term" value="F:zinc ion binding"/>
    <property type="evidence" value="ECO:0007669"/>
    <property type="project" value="UniProtKB-KW"/>
</dbReference>
<feature type="transmembrane region" description="Helical" evidence="3">
    <location>
        <begin position="287"/>
        <end position="311"/>
    </location>
</feature>
<feature type="region of interest" description="Disordered" evidence="2">
    <location>
        <begin position="23"/>
        <end position="44"/>
    </location>
</feature>
<feature type="transmembrane region" description="Helical" evidence="3">
    <location>
        <begin position="367"/>
        <end position="389"/>
    </location>
</feature>
<reference evidence="5" key="1">
    <citation type="journal article" date="2022" name="Plant J.">
        <title>Strategies of tolerance reflected in two North American maple genomes.</title>
        <authorList>
            <person name="McEvoy S.L."/>
            <person name="Sezen U.U."/>
            <person name="Trouern-Trend A."/>
            <person name="McMahon S.M."/>
            <person name="Schaberg P.G."/>
            <person name="Yang J."/>
            <person name="Wegrzyn J.L."/>
            <person name="Swenson N.G."/>
        </authorList>
    </citation>
    <scope>NUCLEOTIDE SEQUENCE</scope>
    <source>
        <strain evidence="5">91603</strain>
    </source>
</reference>
<name>A0AAD5IA78_ACENE</name>
<evidence type="ECO:0000256" key="2">
    <source>
        <dbReference type="SAM" id="MobiDB-lite"/>
    </source>
</evidence>
<dbReference type="PANTHER" id="PTHR35313:SF1">
    <property type="entry name" value="NO EXINE FORMATION 1"/>
    <property type="match status" value="1"/>
</dbReference>
<keyword evidence="3" id="KW-0472">Membrane</keyword>